<dbReference type="PROSITE" id="PS50043">
    <property type="entry name" value="HTH_LUXR_2"/>
    <property type="match status" value="1"/>
</dbReference>
<evidence type="ECO:0000313" key="6">
    <source>
        <dbReference type="EMBL" id="XDP46299.1"/>
    </source>
</evidence>
<dbReference type="InterPro" id="IPR011990">
    <property type="entry name" value="TPR-like_helical_dom_sf"/>
</dbReference>
<dbReference type="Gene3D" id="1.10.10.10">
    <property type="entry name" value="Winged helix-like DNA-binding domain superfamily/Winged helix DNA-binding domain"/>
    <property type="match status" value="1"/>
</dbReference>
<protein>
    <submittedName>
        <fullName evidence="6">LuxR C-terminal-related transcriptional regulator</fullName>
    </submittedName>
</protein>
<gene>
    <name evidence="6" type="ORF">AB5L97_04610</name>
</gene>
<reference evidence="6" key="1">
    <citation type="submission" date="2024-07" db="EMBL/GenBank/DDBJ databases">
        <authorList>
            <person name="fu j."/>
        </authorList>
    </citation>
    <scope>NUCLEOTIDE SEQUENCE</scope>
    <source>
        <strain evidence="6">P10A9</strain>
    </source>
</reference>
<keyword evidence="3" id="KW-0804">Transcription</keyword>
<dbReference type="InterPro" id="IPR036388">
    <property type="entry name" value="WH-like_DNA-bd_sf"/>
</dbReference>
<name>A0AB39L812_9MICC</name>
<organism evidence="6">
    <name type="scientific">Sinomonas puerhi</name>
    <dbReference type="NCBI Taxonomy" id="3238584"/>
    <lineage>
        <taxon>Bacteria</taxon>
        <taxon>Bacillati</taxon>
        <taxon>Actinomycetota</taxon>
        <taxon>Actinomycetes</taxon>
        <taxon>Micrococcales</taxon>
        <taxon>Micrococcaceae</taxon>
        <taxon>Sinomonas</taxon>
    </lineage>
</organism>
<dbReference type="InterPro" id="IPR016032">
    <property type="entry name" value="Sig_transdc_resp-reg_C-effctor"/>
</dbReference>
<proteinExistence type="predicted"/>
<feature type="region of interest" description="Disordered" evidence="4">
    <location>
        <begin position="1"/>
        <end position="21"/>
    </location>
</feature>
<dbReference type="PANTHER" id="PTHR44688:SF16">
    <property type="entry name" value="DNA-BINDING TRANSCRIPTIONAL ACTIVATOR DEVR_DOSR"/>
    <property type="match status" value="1"/>
</dbReference>
<evidence type="ECO:0000256" key="3">
    <source>
        <dbReference type="ARBA" id="ARBA00023163"/>
    </source>
</evidence>
<dbReference type="InterPro" id="IPR000792">
    <property type="entry name" value="Tscrpt_reg_LuxR_C"/>
</dbReference>
<keyword evidence="2" id="KW-0238">DNA-binding</keyword>
<dbReference type="EMBL" id="CP163302">
    <property type="protein sequence ID" value="XDP46299.1"/>
    <property type="molecule type" value="Genomic_DNA"/>
</dbReference>
<dbReference type="AlphaFoldDB" id="A0AB39L812"/>
<dbReference type="Pfam" id="PF00196">
    <property type="entry name" value="GerE"/>
    <property type="match status" value="1"/>
</dbReference>
<dbReference type="SUPFAM" id="SSF46894">
    <property type="entry name" value="C-terminal effector domain of the bipartite response regulators"/>
    <property type="match status" value="1"/>
</dbReference>
<evidence type="ECO:0000256" key="2">
    <source>
        <dbReference type="ARBA" id="ARBA00023125"/>
    </source>
</evidence>
<dbReference type="CDD" id="cd06170">
    <property type="entry name" value="LuxR_C_like"/>
    <property type="match status" value="1"/>
</dbReference>
<dbReference type="RefSeq" id="WP_369046638.1">
    <property type="nucleotide sequence ID" value="NZ_CP163302.1"/>
</dbReference>
<dbReference type="SUPFAM" id="SSF48452">
    <property type="entry name" value="TPR-like"/>
    <property type="match status" value="2"/>
</dbReference>
<keyword evidence="1" id="KW-0805">Transcription regulation</keyword>
<accession>A0AB39L812</accession>
<dbReference type="PRINTS" id="PR00038">
    <property type="entry name" value="HTHLUXR"/>
</dbReference>
<dbReference type="GO" id="GO:0003677">
    <property type="term" value="F:DNA binding"/>
    <property type="evidence" value="ECO:0007669"/>
    <property type="project" value="UniProtKB-KW"/>
</dbReference>
<dbReference type="Gene3D" id="1.25.40.10">
    <property type="entry name" value="Tetratricopeptide repeat domain"/>
    <property type="match status" value="1"/>
</dbReference>
<sequence>MAVPRSAARLPHPAPPLDEGRRLYESGSWTSALEAFERADSSAPLPGRDLMLTAFSAYLLGREERSIDLLGRAFREFLDAHDGAAAARAAFWLSFAHDTRGDLARAEAWGLRLAGIVDEHGLSAERALLLSGLGHRSLASPDPAETRRALGLSREATAIARRVRDTDAEVFSRLGAGWALLRLGSTSEGLAELDEAMATVTSGEVQTPIVNGVAYCSVISASLLADDVARARDWTSAATDWCERHQDLVPFRGQCLVHRSVVKMLDGDWQGALEEAISASQRVRPADAGLASYQLGELHRLSGRFTEAEGAYRLANAAGRRPEPGLMLLRLAEGRTDAAAVSARRLYSELTRRAEREEFLPAYVEVMAAAGDSEAAHAGAAELAELADQARQSGAALSGMPRARALTAEGTACCAAGEAAVAVRSLRDASLAWHDLGMPYLEARARATLGRCYAALGDDEAAALEVEAARATFERLGAAPDLEALPKGTARAEHATSSATPLTEREVEVVRLVTAGLTNRAIAKELVLSEKTVARHLANIYAKLGIASRAAATAYAYDHGLV</sequence>
<evidence type="ECO:0000256" key="4">
    <source>
        <dbReference type="SAM" id="MobiDB-lite"/>
    </source>
</evidence>
<feature type="domain" description="HTH luxR-type" evidence="5">
    <location>
        <begin position="495"/>
        <end position="560"/>
    </location>
</feature>
<dbReference type="SMART" id="SM00421">
    <property type="entry name" value="HTH_LUXR"/>
    <property type="match status" value="1"/>
</dbReference>
<dbReference type="KEGG" id="spue:AB5L97_04610"/>
<evidence type="ECO:0000256" key="1">
    <source>
        <dbReference type="ARBA" id="ARBA00023015"/>
    </source>
</evidence>
<dbReference type="PANTHER" id="PTHR44688">
    <property type="entry name" value="DNA-BINDING TRANSCRIPTIONAL ACTIVATOR DEVR_DOSR"/>
    <property type="match status" value="1"/>
</dbReference>
<evidence type="ECO:0000259" key="5">
    <source>
        <dbReference type="PROSITE" id="PS50043"/>
    </source>
</evidence>
<dbReference type="PROSITE" id="PS00622">
    <property type="entry name" value="HTH_LUXR_1"/>
    <property type="match status" value="1"/>
</dbReference>
<dbReference type="GO" id="GO:0006355">
    <property type="term" value="P:regulation of DNA-templated transcription"/>
    <property type="evidence" value="ECO:0007669"/>
    <property type="project" value="InterPro"/>
</dbReference>